<dbReference type="Proteomes" id="UP000238325">
    <property type="component" value="Unassembled WGS sequence"/>
</dbReference>
<dbReference type="InterPro" id="IPR027795">
    <property type="entry name" value="CASTOR_ACT_dom"/>
</dbReference>
<dbReference type="GO" id="GO:0016740">
    <property type="term" value="F:transferase activity"/>
    <property type="evidence" value="ECO:0007669"/>
    <property type="project" value="UniProtKB-KW"/>
</dbReference>
<name>A0A2S9CPA7_CHRCI</name>
<dbReference type="Pfam" id="PF10000">
    <property type="entry name" value="ACT_3"/>
    <property type="match status" value="1"/>
</dbReference>
<feature type="domain" description="CASTOR ACT" evidence="2">
    <location>
        <begin position="70"/>
        <end position="126"/>
    </location>
</feature>
<sequence length="135" mass="15230">MSGEKDLSVLIQNMEPVLNAGEFVFCTVETLNGIPDIEKILFFFREHEAITIVLERTIADEWKMPYSYISSWITLTIHSSLEAIGLTAAFANALKKENISCNVVAAYFHDHIFIAKEDAEKAMEALIALKKSKEF</sequence>
<accession>A0A2S9CPA7</accession>
<feature type="domain" description="DUF2241" evidence="1">
    <location>
        <begin position="2"/>
        <end position="69"/>
    </location>
</feature>
<evidence type="ECO:0000259" key="1">
    <source>
        <dbReference type="Pfam" id="PF10000"/>
    </source>
</evidence>
<gene>
    <name evidence="3" type="ORF">CQ022_16660</name>
    <name evidence="4" type="ORF">CQ033_15555</name>
</gene>
<proteinExistence type="predicted"/>
<dbReference type="AlphaFoldDB" id="A0A2S9CPA7"/>
<organism evidence="3 6">
    <name type="scientific">Chryseobacterium culicis</name>
    <dbReference type="NCBI Taxonomy" id="680127"/>
    <lineage>
        <taxon>Bacteria</taxon>
        <taxon>Pseudomonadati</taxon>
        <taxon>Bacteroidota</taxon>
        <taxon>Flavobacteriia</taxon>
        <taxon>Flavobacteriales</taxon>
        <taxon>Weeksellaceae</taxon>
        <taxon>Chryseobacterium group</taxon>
        <taxon>Chryseobacterium</taxon>
    </lineage>
</organism>
<evidence type="ECO:0000313" key="6">
    <source>
        <dbReference type="Proteomes" id="UP000238534"/>
    </source>
</evidence>
<dbReference type="PANTHER" id="PTHR39199:SF1">
    <property type="entry name" value="BLR5128 PROTEIN"/>
    <property type="match status" value="1"/>
</dbReference>
<evidence type="ECO:0000313" key="3">
    <source>
        <dbReference type="EMBL" id="PRB82328.1"/>
    </source>
</evidence>
<dbReference type="PANTHER" id="PTHR39199">
    <property type="entry name" value="BLR5128 PROTEIN"/>
    <property type="match status" value="1"/>
</dbReference>
<dbReference type="SUPFAM" id="SSF55021">
    <property type="entry name" value="ACT-like"/>
    <property type="match status" value="2"/>
</dbReference>
<dbReference type="EMBL" id="PCPH01000004">
    <property type="protein sequence ID" value="PRB88703.1"/>
    <property type="molecule type" value="Genomic_DNA"/>
</dbReference>
<keyword evidence="3" id="KW-0808">Transferase</keyword>
<dbReference type="Pfam" id="PF13840">
    <property type="entry name" value="ACT_7"/>
    <property type="match status" value="1"/>
</dbReference>
<evidence type="ECO:0000313" key="5">
    <source>
        <dbReference type="Proteomes" id="UP000238325"/>
    </source>
</evidence>
<evidence type="ECO:0000313" key="4">
    <source>
        <dbReference type="EMBL" id="PRB88703.1"/>
    </source>
</evidence>
<evidence type="ECO:0000259" key="2">
    <source>
        <dbReference type="Pfam" id="PF13840"/>
    </source>
</evidence>
<dbReference type="Gene3D" id="3.30.2130.10">
    <property type="entry name" value="VC0802-like"/>
    <property type="match status" value="1"/>
</dbReference>
<comment type="caution">
    <text evidence="3">The sequence shown here is derived from an EMBL/GenBank/DDBJ whole genome shotgun (WGS) entry which is preliminary data.</text>
</comment>
<dbReference type="RefSeq" id="WP_105683454.1">
    <property type="nucleotide sequence ID" value="NZ_JBBGZD010000003.1"/>
</dbReference>
<reference evidence="5 6" key="1">
    <citation type="submission" date="2017-09" db="EMBL/GenBank/DDBJ databases">
        <title>Genomic, metabolic, and phenotypic characteristics of bacterial isolates from the natural microbiome of the model nematode Caenorhabditis elegans.</title>
        <authorList>
            <person name="Zimmermann J."/>
            <person name="Obeng N."/>
            <person name="Yang W."/>
            <person name="Obeng O."/>
            <person name="Kissoyan K."/>
            <person name="Pees B."/>
            <person name="Dirksen P."/>
            <person name="Hoppner M."/>
            <person name="Franke A."/>
            <person name="Rosenstiel P."/>
            <person name="Leippe M."/>
            <person name="Dierking K."/>
            <person name="Kaleta C."/>
            <person name="Schulenburg H."/>
        </authorList>
    </citation>
    <scope>NUCLEOTIDE SEQUENCE [LARGE SCALE GENOMIC DNA]</scope>
    <source>
        <strain evidence="3 6">MYb25</strain>
        <strain evidence="4 5">MYb44</strain>
    </source>
</reference>
<dbReference type="Proteomes" id="UP000238534">
    <property type="component" value="Unassembled WGS sequence"/>
</dbReference>
<dbReference type="EMBL" id="PCPP01000003">
    <property type="protein sequence ID" value="PRB82328.1"/>
    <property type="molecule type" value="Genomic_DNA"/>
</dbReference>
<dbReference type="OrthoDB" id="517867at2"/>
<dbReference type="InterPro" id="IPR045865">
    <property type="entry name" value="ACT-like_dom_sf"/>
</dbReference>
<dbReference type="InterPro" id="IPR018717">
    <property type="entry name" value="DUF2241"/>
</dbReference>
<keyword evidence="5" id="KW-1185">Reference proteome</keyword>
<protein>
    <submittedName>
        <fullName evidence="3">Acetyltransferase</fullName>
    </submittedName>
</protein>